<protein>
    <submittedName>
        <fullName evidence="1">Uncharacterized protein</fullName>
    </submittedName>
</protein>
<dbReference type="AlphaFoldDB" id="A0A9P7VZ06"/>
<proteinExistence type="predicted"/>
<name>A0A9P7VZ06_9AGAR</name>
<gene>
    <name evidence="1" type="ORF">BT62DRAFT_731165</name>
</gene>
<dbReference type="Proteomes" id="UP000812287">
    <property type="component" value="Unassembled WGS sequence"/>
</dbReference>
<dbReference type="GeneID" id="66104350"/>
<sequence>MNLVPPSVAKRVIDTLQWEVDYASEIDNYRRCCISCLQALSRIYAIIPTTCYLAKEAITKDGDHPICGSASCVSI</sequence>
<organism evidence="1 2">
    <name type="scientific">Guyanagaster necrorhizus</name>
    <dbReference type="NCBI Taxonomy" id="856835"/>
    <lineage>
        <taxon>Eukaryota</taxon>
        <taxon>Fungi</taxon>
        <taxon>Dikarya</taxon>
        <taxon>Basidiomycota</taxon>
        <taxon>Agaricomycotina</taxon>
        <taxon>Agaricomycetes</taxon>
        <taxon>Agaricomycetidae</taxon>
        <taxon>Agaricales</taxon>
        <taxon>Marasmiineae</taxon>
        <taxon>Physalacriaceae</taxon>
        <taxon>Guyanagaster</taxon>
    </lineage>
</organism>
<comment type="caution">
    <text evidence="1">The sequence shown here is derived from an EMBL/GenBank/DDBJ whole genome shotgun (WGS) entry which is preliminary data.</text>
</comment>
<evidence type="ECO:0000313" key="2">
    <source>
        <dbReference type="Proteomes" id="UP000812287"/>
    </source>
</evidence>
<evidence type="ECO:0000313" key="1">
    <source>
        <dbReference type="EMBL" id="KAG7448859.1"/>
    </source>
</evidence>
<dbReference type="RefSeq" id="XP_043042359.1">
    <property type="nucleotide sequence ID" value="XM_043182054.1"/>
</dbReference>
<dbReference type="EMBL" id="MU250529">
    <property type="protein sequence ID" value="KAG7448859.1"/>
    <property type="molecule type" value="Genomic_DNA"/>
</dbReference>
<reference evidence="1" key="1">
    <citation type="submission" date="2020-11" db="EMBL/GenBank/DDBJ databases">
        <title>Adaptations for nitrogen fixation in a non-lichenized fungal sporocarp promotes dispersal by wood-feeding termites.</title>
        <authorList>
            <consortium name="DOE Joint Genome Institute"/>
            <person name="Koch R.A."/>
            <person name="Yoon G."/>
            <person name="Arayal U."/>
            <person name="Lail K."/>
            <person name="Amirebrahimi M."/>
            <person name="Labutti K."/>
            <person name="Lipzen A."/>
            <person name="Riley R."/>
            <person name="Barry K."/>
            <person name="Henrissat B."/>
            <person name="Grigoriev I.V."/>
            <person name="Herr J.R."/>
            <person name="Aime M.C."/>
        </authorList>
    </citation>
    <scope>NUCLEOTIDE SEQUENCE</scope>
    <source>
        <strain evidence="1">MCA 3950</strain>
    </source>
</reference>
<keyword evidence="2" id="KW-1185">Reference proteome</keyword>
<accession>A0A9P7VZ06</accession>